<reference evidence="2" key="1">
    <citation type="submission" date="2022-06" db="EMBL/GenBank/DDBJ databases">
        <title>Diverse halophilic archaea isolated from saline environments.</title>
        <authorList>
            <person name="Cui H.-L."/>
        </authorList>
    </citation>
    <scope>NUCLEOTIDE SEQUENCE</scope>
    <source>
        <strain evidence="2">WLHS1</strain>
    </source>
</reference>
<dbReference type="EMBL" id="CP100355">
    <property type="protein sequence ID" value="UTF55247.1"/>
    <property type="molecule type" value="Genomic_DNA"/>
</dbReference>
<organism evidence="2 3">
    <name type="scientific">Natronosalvus rutilus</name>
    <dbReference type="NCBI Taxonomy" id="2953753"/>
    <lineage>
        <taxon>Archaea</taxon>
        <taxon>Methanobacteriati</taxon>
        <taxon>Methanobacteriota</taxon>
        <taxon>Stenosarchaea group</taxon>
        <taxon>Halobacteria</taxon>
        <taxon>Halobacteriales</taxon>
        <taxon>Natrialbaceae</taxon>
        <taxon>Natronosalvus</taxon>
    </lineage>
</organism>
<evidence type="ECO:0000313" key="2">
    <source>
        <dbReference type="EMBL" id="UTF55247.1"/>
    </source>
</evidence>
<protein>
    <submittedName>
        <fullName evidence="2">DUF6176 family protein</fullName>
    </submittedName>
</protein>
<dbReference type="InterPro" id="IPR046174">
    <property type="entry name" value="DUF6176"/>
</dbReference>
<feature type="region of interest" description="Disordered" evidence="1">
    <location>
        <begin position="98"/>
        <end position="121"/>
    </location>
</feature>
<proteinExistence type="predicted"/>
<accession>A0A9E7NBH2</accession>
<dbReference type="AlphaFoldDB" id="A0A9E7NBH2"/>
<dbReference type="Pfam" id="PF19673">
    <property type="entry name" value="DUF6176"/>
    <property type="match status" value="1"/>
</dbReference>
<dbReference type="KEGG" id="sawl:NGM29_08360"/>
<dbReference type="RefSeq" id="WP_254160108.1">
    <property type="nucleotide sequence ID" value="NZ_CP100355.1"/>
</dbReference>
<sequence length="130" mass="15032">MAEIFIRKQKIRPGKAERLREWMARMDEEAEADSQGVQDIWSAESLHTISLFIEHAADGDYFVWYLEADSMDQLIDARRASTHPLHDVEDAMMEDVLENPNESGDFEPLLHGVSPNRPNDFDVHQYVEES</sequence>
<evidence type="ECO:0000256" key="1">
    <source>
        <dbReference type="SAM" id="MobiDB-lite"/>
    </source>
</evidence>
<keyword evidence="3" id="KW-1185">Reference proteome</keyword>
<dbReference type="Proteomes" id="UP001056855">
    <property type="component" value="Chromosome"/>
</dbReference>
<gene>
    <name evidence="2" type="ORF">NGM29_08360</name>
</gene>
<evidence type="ECO:0000313" key="3">
    <source>
        <dbReference type="Proteomes" id="UP001056855"/>
    </source>
</evidence>
<dbReference type="GeneID" id="73290052"/>
<name>A0A9E7NBH2_9EURY</name>